<proteinExistence type="predicted"/>
<dbReference type="InParanoid" id="K0KPP4"/>
<reference evidence="1 2" key="1">
    <citation type="journal article" date="2012" name="Eukaryot. Cell">
        <title>Draft genome sequence of Wickerhamomyces ciferrii NRRL Y-1031 F-60-10.</title>
        <authorList>
            <person name="Schneider J."/>
            <person name="Andrea H."/>
            <person name="Blom J."/>
            <person name="Jaenicke S."/>
            <person name="Ruckert C."/>
            <person name="Schorsch C."/>
            <person name="Szczepanowski R."/>
            <person name="Farwick M."/>
            <person name="Goesmann A."/>
            <person name="Puhler A."/>
            <person name="Schaffer S."/>
            <person name="Tauch A."/>
            <person name="Kohler T."/>
            <person name="Brinkrolf K."/>
        </authorList>
    </citation>
    <scope>NUCLEOTIDE SEQUENCE [LARGE SCALE GENOMIC DNA]</scope>
    <source>
        <strain evidence="2">ATCC 14091 / BCRC 22168 / CBS 111 / JCM 3599 / NBRC 0793 / NRRL Y-1031 F-60-10</strain>
    </source>
</reference>
<dbReference type="HOGENOM" id="CLU_127758_0_0_1"/>
<keyword evidence="2" id="KW-1185">Reference proteome</keyword>
<organism evidence="1 2">
    <name type="scientific">Wickerhamomyces ciferrii (strain ATCC 14091 / BCRC 22168 / CBS 111 / JCM 3599 / NBRC 0793 / NRRL Y-1031 F-60-10)</name>
    <name type="common">Yeast</name>
    <name type="synonym">Pichia ciferrii</name>
    <dbReference type="NCBI Taxonomy" id="1206466"/>
    <lineage>
        <taxon>Eukaryota</taxon>
        <taxon>Fungi</taxon>
        <taxon>Dikarya</taxon>
        <taxon>Ascomycota</taxon>
        <taxon>Saccharomycotina</taxon>
        <taxon>Saccharomycetes</taxon>
        <taxon>Phaffomycetales</taxon>
        <taxon>Wickerhamomycetaceae</taxon>
        <taxon>Wickerhamomyces</taxon>
    </lineage>
</organism>
<dbReference type="EMBL" id="CAIF01000076">
    <property type="protein sequence ID" value="CCH43359.1"/>
    <property type="molecule type" value="Genomic_DNA"/>
</dbReference>
<dbReference type="Pfam" id="PF11578">
    <property type="entry name" value="DUF3237"/>
    <property type="match status" value="1"/>
</dbReference>
<evidence type="ECO:0000313" key="2">
    <source>
        <dbReference type="Proteomes" id="UP000009328"/>
    </source>
</evidence>
<dbReference type="Proteomes" id="UP000009328">
    <property type="component" value="Unassembled WGS sequence"/>
</dbReference>
<dbReference type="Gene3D" id="2.40.160.20">
    <property type="match status" value="1"/>
</dbReference>
<dbReference type="STRING" id="1206466.K0KPP4"/>
<sequence length="173" mass="19365">MTDPLSLIKLKPAFFLHVEAVPEEPEQIYHNESGSLTLGKIAGGYTKTIDESYPFDTEIMFGIDNLTSSASKGSKIQNLNCQLYLKSKANGGGIHFTYTGVAEHNDESLAVFSNQKKEVSFTDMYLTMSRTVTLSENNKEDFWIYGKTLVGKGRFLRTEAAVFAAEYYVYVIE</sequence>
<accession>K0KPP4</accession>
<gene>
    <name evidence="1" type="ORF">BN7_2907</name>
</gene>
<dbReference type="AlphaFoldDB" id="K0KPP4"/>
<name>K0KPP4_WICCF</name>
<protein>
    <submittedName>
        <fullName evidence="1">Uncharacterized protein</fullName>
    </submittedName>
</protein>
<comment type="caution">
    <text evidence="1">The sequence shown here is derived from an EMBL/GenBank/DDBJ whole genome shotgun (WGS) entry which is preliminary data.</text>
</comment>
<evidence type="ECO:0000313" key="1">
    <source>
        <dbReference type="EMBL" id="CCH43359.1"/>
    </source>
</evidence>